<dbReference type="EMBL" id="CAUYUJ010016072">
    <property type="protein sequence ID" value="CAK0861568.1"/>
    <property type="molecule type" value="Genomic_DNA"/>
</dbReference>
<feature type="transmembrane region" description="Helical" evidence="1">
    <location>
        <begin position="49"/>
        <end position="71"/>
    </location>
</feature>
<keyword evidence="1" id="KW-0812">Transmembrane</keyword>
<keyword evidence="3" id="KW-1185">Reference proteome</keyword>
<evidence type="ECO:0000313" key="2">
    <source>
        <dbReference type="EMBL" id="CAK0861568.1"/>
    </source>
</evidence>
<feature type="transmembrane region" description="Helical" evidence="1">
    <location>
        <begin position="228"/>
        <end position="248"/>
    </location>
</feature>
<feature type="transmembrane region" description="Helical" evidence="1">
    <location>
        <begin position="260"/>
        <end position="278"/>
    </location>
</feature>
<feature type="transmembrane region" description="Helical" evidence="1">
    <location>
        <begin position="91"/>
        <end position="113"/>
    </location>
</feature>
<reference evidence="2" key="1">
    <citation type="submission" date="2023-10" db="EMBL/GenBank/DDBJ databases">
        <authorList>
            <person name="Chen Y."/>
            <person name="Shah S."/>
            <person name="Dougan E. K."/>
            <person name="Thang M."/>
            <person name="Chan C."/>
        </authorList>
    </citation>
    <scope>NUCLEOTIDE SEQUENCE [LARGE SCALE GENOMIC DNA]</scope>
</reference>
<evidence type="ECO:0008006" key="4">
    <source>
        <dbReference type="Google" id="ProtNLM"/>
    </source>
</evidence>
<evidence type="ECO:0000313" key="3">
    <source>
        <dbReference type="Proteomes" id="UP001189429"/>
    </source>
</evidence>
<sequence>MKDGSEKSYGPSVEGVDSDVWRDDVTELKTAIAEKTLRSAFLAPIRLKFLSVGFQVLGIASSCHAFVQLILHVPPTSWERWETVALLITQHSAAITLVVALAQTGVMAFYVVGSAERRTAAVVAIAAAIVMVPAVGAVITVGYVFLVAHVLPGMLLGTAAIPLLAVLIVLIVDSRALVGSGDVALAGLGGETTNEAFRAFEQMTVLHKAWYFLTTLLPFHAKDGNCEVFVVISLIVVASVGVPAWWVLLGGAAAAPAADAFLLEVTLPLVALILLAAFKGGLIAHNFDRAGVVLVMVFALAHLLSTVLVMAVPVSIISRGASTGIRNAVAVAFSAREGHVFAACLRDKLAEELSARAAWLRHSQLVSIFS</sequence>
<protein>
    <recommendedName>
        <fullName evidence="4">Amino acid transporter</fullName>
    </recommendedName>
</protein>
<accession>A0ABN9UNR2</accession>
<proteinExistence type="predicted"/>
<gene>
    <name evidence="2" type="ORF">PCOR1329_LOCUS50199</name>
</gene>
<feature type="transmembrane region" description="Helical" evidence="1">
    <location>
        <begin position="151"/>
        <end position="172"/>
    </location>
</feature>
<comment type="caution">
    <text evidence="2">The sequence shown here is derived from an EMBL/GenBank/DDBJ whole genome shotgun (WGS) entry which is preliminary data.</text>
</comment>
<keyword evidence="1" id="KW-0472">Membrane</keyword>
<organism evidence="2 3">
    <name type="scientific">Prorocentrum cordatum</name>
    <dbReference type="NCBI Taxonomy" id="2364126"/>
    <lineage>
        <taxon>Eukaryota</taxon>
        <taxon>Sar</taxon>
        <taxon>Alveolata</taxon>
        <taxon>Dinophyceae</taxon>
        <taxon>Prorocentrales</taxon>
        <taxon>Prorocentraceae</taxon>
        <taxon>Prorocentrum</taxon>
    </lineage>
</organism>
<feature type="transmembrane region" description="Helical" evidence="1">
    <location>
        <begin position="290"/>
        <end position="312"/>
    </location>
</feature>
<keyword evidence="1" id="KW-1133">Transmembrane helix</keyword>
<feature type="transmembrane region" description="Helical" evidence="1">
    <location>
        <begin position="120"/>
        <end position="145"/>
    </location>
</feature>
<evidence type="ECO:0000256" key="1">
    <source>
        <dbReference type="SAM" id="Phobius"/>
    </source>
</evidence>
<name>A0ABN9UNR2_9DINO</name>
<dbReference type="Proteomes" id="UP001189429">
    <property type="component" value="Unassembled WGS sequence"/>
</dbReference>